<protein>
    <recommendedName>
        <fullName evidence="4">AAA+ ATPase domain-containing protein</fullName>
    </recommendedName>
</protein>
<feature type="region of interest" description="Disordered" evidence="3">
    <location>
        <begin position="1"/>
        <end position="62"/>
    </location>
</feature>
<feature type="domain" description="AAA+ ATPase" evidence="4">
    <location>
        <begin position="197"/>
        <end position="341"/>
    </location>
</feature>
<dbReference type="InterPro" id="IPR050130">
    <property type="entry name" value="ClpA_ClpB"/>
</dbReference>
<keyword evidence="2" id="KW-0067">ATP-binding</keyword>
<dbReference type="InterPro" id="IPR003593">
    <property type="entry name" value="AAA+_ATPase"/>
</dbReference>
<evidence type="ECO:0000259" key="4">
    <source>
        <dbReference type="SMART" id="SM00382"/>
    </source>
</evidence>
<dbReference type="InterPro" id="IPR027417">
    <property type="entry name" value="P-loop_NTPase"/>
</dbReference>
<reference evidence="5" key="1">
    <citation type="submission" date="2021-01" db="EMBL/GenBank/DDBJ databases">
        <authorList>
            <person name="Corre E."/>
            <person name="Pelletier E."/>
            <person name="Niang G."/>
            <person name="Scheremetjew M."/>
            <person name="Finn R."/>
            <person name="Kale V."/>
            <person name="Holt S."/>
            <person name="Cochrane G."/>
            <person name="Meng A."/>
            <person name="Brown T."/>
            <person name="Cohen L."/>
        </authorList>
    </citation>
    <scope>NUCLEOTIDE SEQUENCE</scope>
    <source>
        <strain evidence="5">CCMP1594</strain>
    </source>
</reference>
<dbReference type="SUPFAM" id="SSF52540">
    <property type="entry name" value="P-loop containing nucleoside triphosphate hydrolases"/>
    <property type="match status" value="1"/>
</dbReference>
<dbReference type="AlphaFoldDB" id="A0A7S4LJ45"/>
<dbReference type="PANTHER" id="PTHR11638">
    <property type="entry name" value="ATP-DEPENDENT CLP PROTEASE"/>
    <property type="match status" value="1"/>
</dbReference>
<evidence type="ECO:0000256" key="3">
    <source>
        <dbReference type="SAM" id="MobiDB-lite"/>
    </source>
</evidence>
<keyword evidence="1" id="KW-0547">Nucleotide-binding</keyword>
<organism evidence="5">
    <name type="scientific">Eutreptiella gymnastica</name>
    <dbReference type="NCBI Taxonomy" id="73025"/>
    <lineage>
        <taxon>Eukaryota</taxon>
        <taxon>Discoba</taxon>
        <taxon>Euglenozoa</taxon>
        <taxon>Euglenida</taxon>
        <taxon>Spirocuta</taxon>
        <taxon>Euglenophyceae</taxon>
        <taxon>Eutreptiales</taxon>
        <taxon>Eutreptiaceae</taxon>
        <taxon>Eutreptiella</taxon>
    </lineage>
</organism>
<dbReference type="CDD" id="cd19499">
    <property type="entry name" value="RecA-like_ClpB_Hsp104-like"/>
    <property type="match status" value="1"/>
</dbReference>
<dbReference type="SMART" id="SM00382">
    <property type="entry name" value="AAA"/>
    <property type="match status" value="1"/>
</dbReference>
<evidence type="ECO:0000313" key="5">
    <source>
        <dbReference type="EMBL" id="CAE0832921.1"/>
    </source>
</evidence>
<evidence type="ECO:0000256" key="1">
    <source>
        <dbReference type="ARBA" id="ARBA00022741"/>
    </source>
</evidence>
<dbReference type="GO" id="GO:0034605">
    <property type="term" value="P:cellular response to heat"/>
    <property type="evidence" value="ECO:0007669"/>
    <property type="project" value="TreeGrafter"/>
</dbReference>
<dbReference type="Pfam" id="PF07724">
    <property type="entry name" value="AAA_2"/>
    <property type="match status" value="1"/>
</dbReference>
<gene>
    <name evidence="5" type="ORF">EGYM00163_LOCUS44208</name>
</gene>
<sequence>MGGSSSIPPPTSTSIPPPTGSIPPPGGSSVPPGSAYGGQSVPPAGDSVINDAPGLPQWSGSNVRPLEASMVSDLRKFNISEACQNSVTAGVALLNNLGEAWGNDYAIVFSKQSHTWWLLAREMAPLGLAEAVEAHKKIAPAGTAPKKAKDQKRSKEDRKAFPLEKRLMQAIVGQRGSITAVSQQIRRKENGWHSSDHPLVFLFLGSSGIGKTELAKQVANYVHEDDKDGFIRLDMSEYQNQHEVSKFIGAPPGYQGYDDGGQLTKRLKRCPHAVVLFDEVEKAHTDILTCLLQTFDEGRLTDGKGETVECMDAIFVMTSNLAQREIADEAVKRRAEFAKTGGDPDDDKGVLSPEFAQKTVMPVLKHHFKRDEFIGRINEILFFLPFTEKQRLMLANKEVEKWKKIAKKRHNMELQWGTDLEYFLIKAYDLRFGVRSIQHEVGRQVVSKLARAHEEDLIGEGDTVIMSVVNNEVSLKKGPKVAPRKEDK</sequence>
<dbReference type="Gene3D" id="1.10.8.60">
    <property type="match status" value="1"/>
</dbReference>
<dbReference type="GO" id="GO:0005739">
    <property type="term" value="C:mitochondrion"/>
    <property type="evidence" value="ECO:0007669"/>
    <property type="project" value="TreeGrafter"/>
</dbReference>
<accession>A0A7S4LJ45</accession>
<feature type="region of interest" description="Disordered" evidence="3">
    <location>
        <begin position="139"/>
        <end position="158"/>
    </location>
</feature>
<proteinExistence type="predicted"/>
<feature type="compositionally biased region" description="Pro residues" evidence="3">
    <location>
        <begin position="7"/>
        <end position="26"/>
    </location>
</feature>
<dbReference type="GO" id="GO:0016887">
    <property type="term" value="F:ATP hydrolysis activity"/>
    <property type="evidence" value="ECO:0007669"/>
    <property type="project" value="InterPro"/>
</dbReference>
<dbReference type="Gene3D" id="3.40.50.300">
    <property type="entry name" value="P-loop containing nucleotide triphosphate hydrolases"/>
    <property type="match status" value="1"/>
</dbReference>
<evidence type="ECO:0000256" key="2">
    <source>
        <dbReference type="ARBA" id="ARBA00022840"/>
    </source>
</evidence>
<name>A0A7S4LJ45_9EUGL</name>
<dbReference type="PRINTS" id="PR00300">
    <property type="entry name" value="CLPPROTEASEA"/>
</dbReference>
<dbReference type="InterPro" id="IPR003959">
    <property type="entry name" value="ATPase_AAA_core"/>
</dbReference>
<dbReference type="PANTHER" id="PTHR11638:SF93">
    <property type="entry name" value="MITOCHONDRIAL DISAGGREGASE"/>
    <property type="match status" value="1"/>
</dbReference>
<dbReference type="GO" id="GO:0005524">
    <property type="term" value="F:ATP binding"/>
    <property type="evidence" value="ECO:0007669"/>
    <property type="project" value="UniProtKB-KW"/>
</dbReference>
<dbReference type="InterPro" id="IPR001270">
    <property type="entry name" value="ClpA/B"/>
</dbReference>
<feature type="compositionally biased region" description="Basic and acidic residues" evidence="3">
    <location>
        <begin position="147"/>
        <end position="158"/>
    </location>
</feature>
<dbReference type="EMBL" id="HBJA01128391">
    <property type="protein sequence ID" value="CAE0832921.1"/>
    <property type="molecule type" value="Transcribed_RNA"/>
</dbReference>